<evidence type="ECO:0000256" key="1">
    <source>
        <dbReference type="SAM" id="SignalP"/>
    </source>
</evidence>
<feature type="chain" id="PRO_5036273510" description="ATP synthase subunit d, mitochondrial" evidence="1">
    <location>
        <begin position="25"/>
        <end position="138"/>
    </location>
</feature>
<protein>
    <recommendedName>
        <fullName evidence="5">ATP synthase subunit d, mitochondrial</fullName>
    </recommendedName>
</protein>
<proteinExistence type="predicted"/>
<evidence type="ECO:0000313" key="4">
    <source>
        <dbReference type="Proteomes" id="UP000677228"/>
    </source>
</evidence>
<organism evidence="2 4">
    <name type="scientific">Didymodactylos carnosus</name>
    <dbReference type="NCBI Taxonomy" id="1234261"/>
    <lineage>
        <taxon>Eukaryota</taxon>
        <taxon>Metazoa</taxon>
        <taxon>Spiralia</taxon>
        <taxon>Gnathifera</taxon>
        <taxon>Rotifera</taxon>
        <taxon>Eurotatoria</taxon>
        <taxon>Bdelloidea</taxon>
        <taxon>Philodinida</taxon>
        <taxon>Philodinidae</taxon>
        <taxon>Didymodactylos</taxon>
    </lineage>
</organism>
<keyword evidence="1" id="KW-0732">Signal</keyword>
<sequence>MSLLVRLLRLRYLLFGTAVGGGYAAHKKYEDIKKQLPDLTWMKEYLPENAVDNLSKRLSDLKDSVSLPDTSNLQDRIRQLQDSFYKYLTPSQRLVLGSTDEQHEGEKNSDGLFAWAASYKNVQNSPNAEEHEKLARVR</sequence>
<dbReference type="Proteomes" id="UP000677228">
    <property type="component" value="Unassembled WGS sequence"/>
</dbReference>
<evidence type="ECO:0008006" key="5">
    <source>
        <dbReference type="Google" id="ProtNLM"/>
    </source>
</evidence>
<dbReference type="EMBL" id="CAJNOK010026574">
    <property type="protein sequence ID" value="CAF1405343.1"/>
    <property type="molecule type" value="Genomic_DNA"/>
</dbReference>
<gene>
    <name evidence="2" type="ORF">OVA965_LOCUS33181</name>
    <name evidence="3" type="ORF">TMI583_LOCUS34058</name>
</gene>
<feature type="signal peptide" evidence="1">
    <location>
        <begin position="1"/>
        <end position="24"/>
    </location>
</feature>
<dbReference type="Proteomes" id="UP000682733">
    <property type="component" value="Unassembled WGS sequence"/>
</dbReference>
<comment type="caution">
    <text evidence="2">The sequence shown here is derived from an EMBL/GenBank/DDBJ whole genome shotgun (WGS) entry which is preliminary data.</text>
</comment>
<dbReference type="AlphaFoldDB" id="A0A8S2FAU1"/>
<evidence type="ECO:0000313" key="3">
    <source>
        <dbReference type="EMBL" id="CAF4211085.1"/>
    </source>
</evidence>
<dbReference type="EMBL" id="CAJOBA010048305">
    <property type="protein sequence ID" value="CAF4211085.1"/>
    <property type="molecule type" value="Genomic_DNA"/>
</dbReference>
<name>A0A8S2FAU1_9BILA</name>
<evidence type="ECO:0000313" key="2">
    <source>
        <dbReference type="EMBL" id="CAF1405343.1"/>
    </source>
</evidence>
<reference evidence="2" key="1">
    <citation type="submission" date="2021-02" db="EMBL/GenBank/DDBJ databases">
        <authorList>
            <person name="Nowell W R."/>
        </authorList>
    </citation>
    <scope>NUCLEOTIDE SEQUENCE</scope>
</reference>
<accession>A0A8S2FAU1</accession>
<feature type="non-terminal residue" evidence="2">
    <location>
        <position position="1"/>
    </location>
</feature>